<dbReference type="Gene3D" id="2.80.10.50">
    <property type="match status" value="1"/>
</dbReference>
<dbReference type="SUPFAM" id="SSF75005">
    <property type="entry name" value="Arabinanase/levansucrase/invertase"/>
    <property type="match status" value="1"/>
</dbReference>
<comment type="similarity">
    <text evidence="1 4">Belongs to the glycosyl hydrolase 43 family.</text>
</comment>
<feature type="domain" description="Ricin B lectin" evidence="6">
    <location>
        <begin position="337"/>
        <end position="469"/>
    </location>
</feature>
<dbReference type="Gene3D" id="2.115.10.20">
    <property type="entry name" value="Glycosyl hydrolase domain, family 43"/>
    <property type="match status" value="1"/>
</dbReference>
<dbReference type="CDD" id="cd18822">
    <property type="entry name" value="GH43_CtGH43-like"/>
    <property type="match status" value="1"/>
</dbReference>
<evidence type="ECO:0000313" key="8">
    <source>
        <dbReference type="Proteomes" id="UP001551582"/>
    </source>
</evidence>
<dbReference type="CDD" id="cd00161">
    <property type="entry name" value="beta-trefoil_Ricin-like"/>
    <property type="match status" value="1"/>
</dbReference>
<dbReference type="PROSITE" id="PS50231">
    <property type="entry name" value="RICIN_B_LECTIN"/>
    <property type="match status" value="1"/>
</dbReference>
<comment type="caution">
    <text evidence="7">The sequence shown here is derived from an EMBL/GenBank/DDBJ whole genome shotgun (WGS) entry which is preliminary data.</text>
</comment>
<evidence type="ECO:0000256" key="4">
    <source>
        <dbReference type="RuleBase" id="RU361187"/>
    </source>
</evidence>
<evidence type="ECO:0000256" key="5">
    <source>
        <dbReference type="SAM" id="SignalP"/>
    </source>
</evidence>
<dbReference type="Proteomes" id="UP001551582">
    <property type="component" value="Unassembled WGS sequence"/>
</dbReference>
<name>A0ABV3E7M4_9ACTN</name>
<dbReference type="InterPro" id="IPR006710">
    <property type="entry name" value="Glyco_hydro_43"/>
</dbReference>
<dbReference type="InterPro" id="IPR000772">
    <property type="entry name" value="Ricin_B_lectin"/>
</dbReference>
<feature type="chain" id="PRO_5046121984" evidence="5">
    <location>
        <begin position="28"/>
        <end position="470"/>
    </location>
</feature>
<keyword evidence="8" id="KW-1185">Reference proteome</keyword>
<evidence type="ECO:0000256" key="3">
    <source>
        <dbReference type="ARBA" id="ARBA00023295"/>
    </source>
</evidence>
<evidence type="ECO:0000313" key="7">
    <source>
        <dbReference type="EMBL" id="MEU9353153.1"/>
    </source>
</evidence>
<accession>A0ABV3E7M4</accession>
<dbReference type="RefSeq" id="WP_359982450.1">
    <property type="nucleotide sequence ID" value="NZ_JBEZLS010000013.1"/>
</dbReference>
<sequence>MRRVYAVLAALCLVLTGAVATAGPAQAAPQTIVNGTRFTDNSGSPVHAHGGGVLKVGAYYYWFGEHRNADNTFRYVDAYRSTDLKNWEFRGHVLTEASHPELATANIERPKVMYNASTGQFVMWMHKENGSDYSEARAAVAVSDTVDGNYTWRGSFRPLGQHMSRDITVFTDTDGAGYMISAARENYDLHIYRLTADYTGIASLVANPWPGGHREAPALFKRGGVYFMLTSGATGWNPNQQQYATATSLSGPWSAMRNVGDATAFGSQTAFVLPVQGSSGTSYLYLGDRWGNSFGGTVNDSRYVWLPLTFPSSTSMSMSWSPEVTIDTAAGTISGTSATYHTLAARHSGRCADVTSQSLWQGAQIKQYDCNGGGNQRFWFKPVGGGHHQLVARHSSLCLTENASTVTQENCSSSANAQQWSLDTSGSHVALRSRATGECLDVSGGSTANSAALITYTCNGGTNQQWTRGS</sequence>
<dbReference type="SMART" id="SM00458">
    <property type="entry name" value="RICIN"/>
    <property type="match status" value="1"/>
</dbReference>
<evidence type="ECO:0000256" key="1">
    <source>
        <dbReference type="ARBA" id="ARBA00009865"/>
    </source>
</evidence>
<feature type="signal peptide" evidence="5">
    <location>
        <begin position="1"/>
        <end position="27"/>
    </location>
</feature>
<dbReference type="Pfam" id="PF04616">
    <property type="entry name" value="Glyco_hydro_43"/>
    <property type="match status" value="1"/>
</dbReference>
<keyword evidence="5" id="KW-0732">Signal</keyword>
<dbReference type="InterPro" id="IPR035992">
    <property type="entry name" value="Ricin_B-like_lectins"/>
</dbReference>
<dbReference type="InterPro" id="IPR023296">
    <property type="entry name" value="Glyco_hydro_beta-prop_sf"/>
</dbReference>
<dbReference type="PANTHER" id="PTHR22925:SF3">
    <property type="entry name" value="GLYCOSYL HYDROLASE FAMILY PROTEIN 43"/>
    <property type="match status" value="1"/>
</dbReference>
<dbReference type="EMBL" id="JBEZLS010000013">
    <property type="protein sequence ID" value="MEU9353153.1"/>
    <property type="molecule type" value="Genomic_DNA"/>
</dbReference>
<gene>
    <name evidence="7" type="ORF">AB0D65_19660</name>
</gene>
<dbReference type="PANTHER" id="PTHR22925">
    <property type="entry name" value="GLYCOSYL HYDROLASE 43 FAMILY MEMBER"/>
    <property type="match status" value="1"/>
</dbReference>
<dbReference type="Pfam" id="PF00652">
    <property type="entry name" value="Ricin_B_lectin"/>
    <property type="match status" value="1"/>
</dbReference>
<organism evidence="7 8">
    <name type="scientific">Streptomyces griseoloalbus</name>
    <dbReference type="NCBI Taxonomy" id="67303"/>
    <lineage>
        <taxon>Bacteria</taxon>
        <taxon>Bacillati</taxon>
        <taxon>Actinomycetota</taxon>
        <taxon>Actinomycetes</taxon>
        <taxon>Kitasatosporales</taxon>
        <taxon>Streptomycetaceae</taxon>
        <taxon>Streptomyces</taxon>
    </lineage>
</organism>
<keyword evidence="3 4" id="KW-0326">Glycosidase</keyword>
<evidence type="ECO:0000256" key="2">
    <source>
        <dbReference type="ARBA" id="ARBA00022801"/>
    </source>
</evidence>
<protein>
    <submittedName>
        <fullName evidence="7">RICIN domain-containing protein</fullName>
    </submittedName>
</protein>
<evidence type="ECO:0000259" key="6">
    <source>
        <dbReference type="SMART" id="SM00458"/>
    </source>
</evidence>
<reference evidence="7 8" key="1">
    <citation type="submission" date="2024-06" db="EMBL/GenBank/DDBJ databases">
        <title>The Natural Products Discovery Center: Release of the First 8490 Sequenced Strains for Exploring Actinobacteria Biosynthetic Diversity.</title>
        <authorList>
            <person name="Kalkreuter E."/>
            <person name="Kautsar S.A."/>
            <person name="Yang D."/>
            <person name="Bader C.D."/>
            <person name="Teijaro C.N."/>
            <person name="Fluegel L."/>
            <person name="Davis C.M."/>
            <person name="Simpson J.R."/>
            <person name="Lauterbach L."/>
            <person name="Steele A.D."/>
            <person name="Gui C."/>
            <person name="Meng S."/>
            <person name="Li G."/>
            <person name="Viehrig K."/>
            <person name="Ye F."/>
            <person name="Su P."/>
            <person name="Kiefer A.F."/>
            <person name="Nichols A."/>
            <person name="Cepeda A.J."/>
            <person name="Yan W."/>
            <person name="Fan B."/>
            <person name="Jiang Y."/>
            <person name="Adhikari A."/>
            <person name="Zheng C.-J."/>
            <person name="Schuster L."/>
            <person name="Cowan T.M."/>
            <person name="Smanski M.J."/>
            <person name="Chevrette M.G."/>
            <person name="De Carvalho L.P.S."/>
            <person name="Shen B."/>
        </authorList>
    </citation>
    <scope>NUCLEOTIDE SEQUENCE [LARGE SCALE GENOMIC DNA]</scope>
    <source>
        <strain evidence="7 8">NPDC048274</strain>
    </source>
</reference>
<keyword evidence="2 4" id="KW-0378">Hydrolase</keyword>
<proteinExistence type="inferred from homology"/>
<dbReference type="SUPFAM" id="SSF50370">
    <property type="entry name" value="Ricin B-like lectins"/>
    <property type="match status" value="1"/>
</dbReference>